<dbReference type="PANTHER" id="PTHR33332">
    <property type="entry name" value="REVERSE TRANSCRIPTASE DOMAIN-CONTAINING PROTEIN"/>
    <property type="match status" value="1"/>
</dbReference>
<keyword evidence="2" id="KW-0695">RNA-directed DNA polymerase</keyword>
<dbReference type="EMBL" id="KZ506258">
    <property type="protein sequence ID" value="PKU40510.1"/>
    <property type="molecule type" value="Genomic_DNA"/>
</dbReference>
<evidence type="ECO:0000313" key="2">
    <source>
        <dbReference type="EMBL" id="PKU40510.1"/>
    </source>
</evidence>
<reference evidence="3" key="1">
    <citation type="submission" date="2017-11" db="EMBL/GenBank/DDBJ databases">
        <authorList>
            <person name="Lima N.C."/>
            <person name="Parody-Merino A.M."/>
            <person name="Battley P.F."/>
            <person name="Fidler A.E."/>
            <person name="Prosdocimi F."/>
        </authorList>
    </citation>
    <scope>NUCLEOTIDE SEQUENCE [LARGE SCALE GENOMIC DNA]</scope>
</reference>
<dbReference type="OrthoDB" id="416454at2759"/>
<dbReference type="Pfam" id="PF00078">
    <property type="entry name" value="RVT_1"/>
    <property type="match status" value="1"/>
</dbReference>
<accession>A0A2I0U345</accession>
<proteinExistence type="predicted"/>
<name>A0A2I0U345_LIMLA</name>
<gene>
    <name evidence="2" type="ORF">llap_9186</name>
</gene>
<sequence length="142" mass="15895">MSSAWTYAKHLTLSCMTSWSLKLERHRSDGCTTAWIRNWLDGHQGCSQQLNVQVTSGFPQGSVLGPVLFNILGRDMDNGIDCTHSKFADDTKLCGTVDTLEGRNAVQRDLDRLEMQAWMGWMDALSLEVFKIRLDGALSDLV</sequence>
<keyword evidence="2" id="KW-0548">Nucleotidyltransferase</keyword>
<keyword evidence="2" id="KW-0808">Transferase</keyword>
<evidence type="ECO:0000313" key="3">
    <source>
        <dbReference type="Proteomes" id="UP000233556"/>
    </source>
</evidence>
<dbReference type="AlphaFoldDB" id="A0A2I0U345"/>
<organism evidence="2 3">
    <name type="scientific">Limosa lapponica baueri</name>
    <dbReference type="NCBI Taxonomy" id="1758121"/>
    <lineage>
        <taxon>Eukaryota</taxon>
        <taxon>Metazoa</taxon>
        <taxon>Chordata</taxon>
        <taxon>Craniata</taxon>
        <taxon>Vertebrata</taxon>
        <taxon>Euteleostomi</taxon>
        <taxon>Archelosauria</taxon>
        <taxon>Archosauria</taxon>
        <taxon>Dinosauria</taxon>
        <taxon>Saurischia</taxon>
        <taxon>Theropoda</taxon>
        <taxon>Coelurosauria</taxon>
        <taxon>Aves</taxon>
        <taxon>Neognathae</taxon>
        <taxon>Neoaves</taxon>
        <taxon>Charadriiformes</taxon>
        <taxon>Scolopacidae</taxon>
        <taxon>Limosa</taxon>
    </lineage>
</organism>
<reference evidence="3" key="2">
    <citation type="submission" date="2017-12" db="EMBL/GenBank/DDBJ databases">
        <title>Genome sequence of the Bar-tailed Godwit (Limosa lapponica baueri).</title>
        <authorList>
            <person name="Lima N.C.B."/>
            <person name="Parody-Merino A.M."/>
            <person name="Battley P.F."/>
            <person name="Fidler A.E."/>
            <person name="Prosdocimi F."/>
        </authorList>
    </citation>
    <scope>NUCLEOTIDE SEQUENCE [LARGE SCALE GENOMIC DNA]</scope>
</reference>
<feature type="domain" description="Reverse transcriptase" evidence="1">
    <location>
        <begin position="30"/>
        <end position="94"/>
    </location>
</feature>
<protein>
    <submittedName>
        <fullName evidence="2">Rna-directed dna polymerase from mobile element jockey-like</fullName>
    </submittedName>
</protein>
<keyword evidence="3" id="KW-1185">Reference proteome</keyword>
<dbReference type="InterPro" id="IPR000477">
    <property type="entry name" value="RT_dom"/>
</dbReference>
<dbReference type="GO" id="GO:0003964">
    <property type="term" value="F:RNA-directed DNA polymerase activity"/>
    <property type="evidence" value="ECO:0007669"/>
    <property type="project" value="UniProtKB-KW"/>
</dbReference>
<evidence type="ECO:0000259" key="1">
    <source>
        <dbReference type="Pfam" id="PF00078"/>
    </source>
</evidence>
<dbReference type="Proteomes" id="UP000233556">
    <property type="component" value="Unassembled WGS sequence"/>
</dbReference>